<sequence length="43" mass="4902">MMFSALAASDSCDECRNYSTIDQCRIYESQINYCSTLPKGRTK</sequence>
<proteinExistence type="predicted"/>
<protein>
    <submittedName>
        <fullName evidence="2">Apple domain-containing protein</fullName>
    </submittedName>
</protein>
<reference evidence="2" key="1">
    <citation type="submission" date="2016-11" db="UniProtKB">
        <authorList>
            <consortium name="WormBaseParasite"/>
        </authorList>
    </citation>
    <scope>IDENTIFICATION</scope>
</reference>
<dbReference type="WBParaSite" id="Hba_05184">
    <property type="protein sequence ID" value="Hba_05184"/>
    <property type="gene ID" value="Hba_05184"/>
</dbReference>
<dbReference type="AlphaFoldDB" id="A0A1I7WJI8"/>
<accession>A0A1I7WJI8</accession>
<dbReference type="Proteomes" id="UP000095283">
    <property type="component" value="Unplaced"/>
</dbReference>
<evidence type="ECO:0000313" key="1">
    <source>
        <dbReference type="Proteomes" id="UP000095283"/>
    </source>
</evidence>
<evidence type="ECO:0000313" key="2">
    <source>
        <dbReference type="WBParaSite" id="Hba_05184"/>
    </source>
</evidence>
<keyword evidence="1" id="KW-1185">Reference proteome</keyword>
<name>A0A1I7WJI8_HETBA</name>
<organism evidence="1 2">
    <name type="scientific">Heterorhabditis bacteriophora</name>
    <name type="common">Entomopathogenic nematode worm</name>
    <dbReference type="NCBI Taxonomy" id="37862"/>
    <lineage>
        <taxon>Eukaryota</taxon>
        <taxon>Metazoa</taxon>
        <taxon>Ecdysozoa</taxon>
        <taxon>Nematoda</taxon>
        <taxon>Chromadorea</taxon>
        <taxon>Rhabditida</taxon>
        <taxon>Rhabditina</taxon>
        <taxon>Rhabditomorpha</taxon>
        <taxon>Strongyloidea</taxon>
        <taxon>Heterorhabditidae</taxon>
        <taxon>Heterorhabditis</taxon>
    </lineage>
</organism>